<comment type="caution">
    <text evidence="2">The sequence shown here is derived from an EMBL/GenBank/DDBJ whole genome shotgun (WGS) entry which is preliminary data.</text>
</comment>
<proteinExistence type="predicted"/>
<dbReference type="Gene3D" id="3.30.70.270">
    <property type="match status" value="1"/>
</dbReference>
<reference evidence="2 3" key="1">
    <citation type="journal article" date="2019" name="Sci. Rep.">
        <title>Orb-weaving spider Araneus ventricosus genome elucidates the spidroin gene catalogue.</title>
        <authorList>
            <person name="Kono N."/>
            <person name="Nakamura H."/>
            <person name="Ohtoshi R."/>
            <person name="Moran D.A.P."/>
            <person name="Shinohara A."/>
            <person name="Yoshida Y."/>
            <person name="Fujiwara M."/>
            <person name="Mori M."/>
            <person name="Tomita M."/>
            <person name="Arakawa K."/>
        </authorList>
    </citation>
    <scope>NUCLEOTIDE SEQUENCE [LARGE SCALE GENOMIC DNA]</scope>
</reference>
<dbReference type="InterPro" id="IPR043128">
    <property type="entry name" value="Rev_trsase/Diguanyl_cyclase"/>
</dbReference>
<dbReference type="PANTHER" id="PTHR24559">
    <property type="entry name" value="TRANSPOSON TY3-I GAG-POL POLYPROTEIN"/>
    <property type="match status" value="1"/>
</dbReference>
<dbReference type="GO" id="GO:0071897">
    <property type="term" value="P:DNA biosynthetic process"/>
    <property type="evidence" value="ECO:0007669"/>
    <property type="project" value="UniProtKB-ARBA"/>
</dbReference>
<keyword evidence="3" id="KW-1185">Reference proteome</keyword>
<dbReference type="CDD" id="cd01647">
    <property type="entry name" value="RT_LTR"/>
    <property type="match status" value="1"/>
</dbReference>
<evidence type="ECO:0000313" key="3">
    <source>
        <dbReference type="Proteomes" id="UP000499080"/>
    </source>
</evidence>
<accession>A0A4Y1ZMG6</accession>
<dbReference type="SUPFAM" id="SSF56672">
    <property type="entry name" value="DNA/RNA polymerases"/>
    <property type="match status" value="1"/>
</dbReference>
<gene>
    <name evidence="2" type="primary">TY3B-I_1229</name>
    <name evidence="2" type="ORF">AVEN_256234_1</name>
</gene>
<dbReference type="AlphaFoldDB" id="A0A4Y1ZMG6"/>
<dbReference type="OrthoDB" id="6427353at2759"/>
<dbReference type="InterPro" id="IPR000477">
    <property type="entry name" value="RT_dom"/>
</dbReference>
<dbReference type="InterPro" id="IPR053134">
    <property type="entry name" value="RNA-dir_DNA_polymerase"/>
</dbReference>
<protein>
    <submittedName>
        <fullName evidence="2">Transposon Ty3-I Gag-Pol polyprotein</fullName>
    </submittedName>
</protein>
<dbReference type="PANTHER" id="PTHR24559:SF435">
    <property type="entry name" value="RIBONUCLEASE H"/>
    <property type="match status" value="1"/>
</dbReference>
<dbReference type="EMBL" id="BGPR01075933">
    <property type="protein sequence ID" value="GBL58159.1"/>
    <property type="molecule type" value="Genomic_DNA"/>
</dbReference>
<dbReference type="Gene3D" id="3.10.10.10">
    <property type="entry name" value="HIV Type 1 Reverse Transcriptase, subunit A, domain 1"/>
    <property type="match status" value="1"/>
</dbReference>
<feature type="domain" description="Reverse transcriptase" evidence="1">
    <location>
        <begin position="56"/>
        <end position="108"/>
    </location>
</feature>
<organism evidence="2 3">
    <name type="scientific">Araneus ventricosus</name>
    <name type="common">Orbweaver spider</name>
    <name type="synonym">Epeira ventricosa</name>
    <dbReference type="NCBI Taxonomy" id="182803"/>
    <lineage>
        <taxon>Eukaryota</taxon>
        <taxon>Metazoa</taxon>
        <taxon>Ecdysozoa</taxon>
        <taxon>Arthropoda</taxon>
        <taxon>Chelicerata</taxon>
        <taxon>Arachnida</taxon>
        <taxon>Araneae</taxon>
        <taxon>Araneomorphae</taxon>
        <taxon>Entelegynae</taxon>
        <taxon>Araneoidea</taxon>
        <taxon>Araneidae</taxon>
        <taxon>Araneus</taxon>
    </lineage>
</organism>
<dbReference type="InterPro" id="IPR043502">
    <property type="entry name" value="DNA/RNA_pol_sf"/>
</dbReference>
<name>A0A4Y1ZMG6_ARAVE</name>
<evidence type="ECO:0000313" key="2">
    <source>
        <dbReference type="EMBL" id="GBL58159.1"/>
    </source>
</evidence>
<sequence length="108" mass="12539">MIQHRINTGDHPPIKQYPRRLPLVRKEEAYHLVKEMVDNGIIEELSGPWASPIVLVKKKDGSTRFCVDYRKLNEIMKKDSYPLPRIDNTLDALNGSQWFTTLDLKSGY</sequence>
<evidence type="ECO:0000259" key="1">
    <source>
        <dbReference type="Pfam" id="PF00078"/>
    </source>
</evidence>
<dbReference type="Proteomes" id="UP000499080">
    <property type="component" value="Unassembled WGS sequence"/>
</dbReference>
<dbReference type="Pfam" id="PF00078">
    <property type="entry name" value="RVT_1"/>
    <property type="match status" value="1"/>
</dbReference>